<feature type="region of interest" description="Disordered" evidence="2">
    <location>
        <begin position="85"/>
        <end position="129"/>
    </location>
</feature>
<dbReference type="Pfam" id="PF12923">
    <property type="entry name" value="RRP7"/>
    <property type="match status" value="1"/>
</dbReference>
<dbReference type="Gene3D" id="6.10.250.1770">
    <property type="match status" value="1"/>
</dbReference>
<dbReference type="PANTHER" id="PTHR13191:SF0">
    <property type="entry name" value="RIBOSOMAL RNA-PROCESSING PROTEIN 7 HOMOLOG A-RELATED"/>
    <property type="match status" value="1"/>
</dbReference>
<organism evidence="5 6">
    <name type="scientific">Malassezia psittaci</name>
    <dbReference type="NCBI Taxonomy" id="1821823"/>
    <lineage>
        <taxon>Eukaryota</taxon>
        <taxon>Fungi</taxon>
        <taxon>Dikarya</taxon>
        <taxon>Basidiomycota</taxon>
        <taxon>Ustilaginomycotina</taxon>
        <taxon>Malasseziomycetes</taxon>
        <taxon>Malasseziales</taxon>
        <taxon>Malasseziaceae</taxon>
        <taxon>Malassezia</taxon>
    </lineage>
</organism>
<dbReference type="PANTHER" id="PTHR13191">
    <property type="entry name" value="RIBOSOMAL RNA PROCESSING PROTEIN 7-RELATED"/>
    <property type="match status" value="1"/>
</dbReference>
<dbReference type="GO" id="GO:0032545">
    <property type="term" value="C:CURI complex"/>
    <property type="evidence" value="ECO:0007669"/>
    <property type="project" value="TreeGrafter"/>
</dbReference>
<dbReference type="AlphaFoldDB" id="A0AAF0FDV0"/>
<accession>A0AAF0FDV0</accession>
<name>A0AAF0FDV0_9BASI</name>
<proteinExistence type="inferred from homology"/>
<evidence type="ECO:0000313" key="6">
    <source>
        <dbReference type="Proteomes" id="UP001214628"/>
    </source>
</evidence>
<feature type="domain" description="Ribosomal RNA-processing protein 7 C-terminal" evidence="3">
    <location>
        <begin position="278"/>
        <end position="367"/>
    </location>
</feature>
<dbReference type="GO" id="GO:0000028">
    <property type="term" value="P:ribosomal small subunit assembly"/>
    <property type="evidence" value="ECO:0007669"/>
    <property type="project" value="TreeGrafter"/>
</dbReference>
<dbReference type="GO" id="GO:0006364">
    <property type="term" value="P:rRNA processing"/>
    <property type="evidence" value="ECO:0007669"/>
    <property type="project" value="TreeGrafter"/>
</dbReference>
<dbReference type="InterPro" id="IPR040447">
    <property type="entry name" value="RRM_Rrp7"/>
</dbReference>
<comment type="similarity">
    <text evidence="1">Belongs to the RRP7 family.</text>
</comment>
<dbReference type="EMBL" id="CP118375">
    <property type="protein sequence ID" value="WFD42892.1"/>
    <property type="molecule type" value="Genomic_DNA"/>
</dbReference>
<gene>
    <name evidence="5" type="ORF">MPSI1_001542</name>
</gene>
<evidence type="ECO:0000256" key="1">
    <source>
        <dbReference type="ARBA" id="ARBA00006110"/>
    </source>
</evidence>
<dbReference type="InterPro" id="IPR024326">
    <property type="entry name" value="RRP7_C"/>
</dbReference>
<dbReference type="Proteomes" id="UP001214628">
    <property type="component" value="Chromosome 1"/>
</dbReference>
<evidence type="ECO:0000259" key="4">
    <source>
        <dbReference type="Pfam" id="PF17799"/>
    </source>
</evidence>
<evidence type="ECO:0000313" key="5">
    <source>
        <dbReference type="EMBL" id="WFD42892.1"/>
    </source>
</evidence>
<dbReference type="Gene3D" id="3.30.70.330">
    <property type="match status" value="1"/>
</dbReference>
<feature type="compositionally biased region" description="Acidic residues" evidence="2">
    <location>
        <begin position="94"/>
        <end position="105"/>
    </location>
</feature>
<dbReference type="GO" id="GO:0034456">
    <property type="term" value="C:UTP-C complex"/>
    <property type="evidence" value="ECO:0007669"/>
    <property type="project" value="TreeGrafter"/>
</dbReference>
<keyword evidence="6" id="KW-1185">Reference proteome</keyword>
<sequence>MQSSVAGFDLAHVQYASVAHTRKPTHIMYGRPHAGSASGALPGGRTLFLVNVPPDTTRGVLRDLFRKAGAIESIVLHDLHVQKQSQEAQYSDGSDQDSDQDEAWDENPSSSKQSASKRSKSGPPRIHPLPSLVPNVLLTSGSSAHIIFLDESSLQRAMQLIQRSSAKPFLWPVPGKQAKEQKDLDDEEMAQESAMKKLPRRKDSETRLVGLSFLLDRYRRLRPKHAQIKQHADSAIARYSWIREHPQWLLDQRRSGDQLTSAGVGIEGVSVGPDGELLDADGFTIVQKGNKYGRSGGEENTFAAMTPEFEESMRENPDRKKKKELPDFYRFQFREKKRQQFAALRSQFEADKQKIAERKAKMRFKPY</sequence>
<feature type="domain" description="Rrp7 RRM-like N-terminal" evidence="4">
    <location>
        <begin position="5"/>
        <end position="166"/>
    </location>
</feature>
<protein>
    <submittedName>
        <fullName evidence="5">Uncharacterized protein</fullName>
    </submittedName>
</protein>
<reference evidence="5" key="1">
    <citation type="submission" date="2023-02" db="EMBL/GenBank/DDBJ databases">
        <title>Mating type loci evolution in Malassezia.</title>
        <authorList>
            <person name="Coelho M.A."/>
        </authorList>
    </citation>
    <scope>NUCLEOTIDE SEQUENCE</scope>
    <source>
        <strain evidence="5">CBS 14136</strain>
    </source>
</reference>
<dbReference type="InterPro" id="IPR040446">
    <property type="entry name" value="RRP7"/>
</dbReference>
<dbReference type="Pfam" id="PF17799">
    <property type="entry name" value="RRM_Rrp7"/>
    <property type="match status" value="1"/>
</dbReference>
<dbReference type="InterPro" id="IPR012677">
    <property type="entry name" value="Nucleotide-bd_a/b_plait_sf"/>
</dbReference>
<dbReference type="InterPro" id="IPR035979">
    <property type="entry name" value="RBD_domain_sf"/>
</dbReference>
<evidence type="ECO:0000256" key="2">
    <source>
        <dbReference type="SAM" id="MobiDB-lite"/>
    </source>
</evidence>
<dbReference type="SUPFAM" id="SSF54928">
    <property type="entry name" value="RNA-binding domain, RBD"/>
    <property type="match status" value="1"/>
</dbReference>
<dbReference type="GO" id="GO:0003676">
    <property type="term" value="F:nucleic acid binding"/>
    <property type="evidence" value="ECO:0007669"/>
    <property type="project" value="InterPro"/>
</dbReference>
<evidence type="ECO:0000259" key="3">
    <source>
        <dbReference type="Pfam" id="PF12923"/>
    </source>
</evidence>